<accession>A0A6J5QVA4</accession>
<organism evidence="2">
    <name type="scientific">uncultured Caudovirales phage</name>
    <dbReference type="NCBI Taxonomy" id="2100421"/>
    <lineage>
        <taxon>Viruses</taxon>
        <taxon>Duplodnaviria</taxon>
        <taxon>Heunggongvirae</taxon>
        <taxon>Uroviricota</taxon>
        <taxon>Caudoviricetes</taxon>
        <taxon>Peduoviridae</taxon>
        <taxon>Maltschvirus</taxon>
        <taxon>Maltschvirus maltsch</taxon>
    </lineage>
</organism>
<reference evidence="2" key="1">
    <citation type="submission" date="2020-05" db="EMBL/GenBank/DDBJ databases">
        <authorList>
            <person name="Chiriac C."/>
            <person name="Salcher M."/>
            <person name="Ghai R."/>
            <person name="Kavagutti S V."/>
        </authorList>
    </citation>
    <scope>NUCLEOTIDE SEQUENCE</scope>
</reference>
<dbReference type="EMBL" id="LR796745">
    <property type="protein sequence ID" value="CAB4163613.1"/>
    <property type="molecule type" value="Genomic_DNA"/>
</dbReference>
<sequence length="336" mass="34459">MGLKQKNNTPFLYDENNNLVGVKNENGTDQRFLPKIYNSGTAVSAVSAAATFVTLTAAAGASSTLTRISSAGIHSLTSASDGLGVYVTWDGTGSGVNGIYAMTYVSTTAIDIASKFLANVVTIGVQSPGVFTCASHGFSLNDGIRLTTTGTLPTGLATGTTYYVNNVLNTSTFTVSATVGGAGVNVTAAGSGTHTATSYYGVPTVGLITTNIPVASFTVGAGEITRTGYMNLSMIFTLVSNANNKAITVQYGGVDWVNTGTLTASMLSAYISKIAYARTPTTLVGPPVTSLGHGVLNAANVVITKDYSAAQTLIIYVKSGTVNEAITLEGYVLEVN</sequence>
<dbReference type="EMBL" id="LR797100">
    <property type="protein sequence ID" value="CAB4186536.1"/>
    <property type="molecule type" value="Genomic_DNA"/>
</dbReference>
<evidence type="ECO:0000313" key="2">
    <source>
        <dbReference type="EMBL" id="CAB4186536.1"/>
    </source>
</evidence>
<name>A0A6J5QVA4_9CAUD</name>
<gene>
    <name evidence="2" type="ORF">UFOVP1148_28</name>
    <name evidence="1" type="ORF">UFOVP809_39</name>
</gene>
<proteinExistence type="predicted"/>
<protein>
    <submittedName>
        <fullName evidence="2">Uncharacterized protein</fullName>
    </submittedName>
</protein>
<evidence type="ECO:0000313" key="1">
    <source>
        <dbReference type="EMBL" id="CAB4163613.1"/>
    </source>
</evidence>